<dbReference type="Pfam" id="PF20182">
    <property type="entry name" value="DUF6545"/>
    <property type="match status" value="1"/>
</dbReference>
<feature type="domain" description="DUF6545" evidence="2">
    <location>
        <begin position="235"/>
        <end position="374"/>
    </location>
</feature>
<feature type="transmembrane region" description="Helical" evidence="1">
    <location>
        <begin position="143"/>
        <end position="164"/>
    </location>
</feature>
<dbReference type="InterPro" id="IPR046675">
    <property type="entry name" value="DUF6545"/>
</dbReference>
<dbReference type="EMBL" id="AWQX01000097">
    <property type="protein sequence ID" value="EST33757.1"/>
    <property type="molecule type" value="Genomic_DNA"/>
</dbReference>
<evidence type="ECO:0000313" key="3">
    <source>
        <dbReference type="EMBL" id="EST33757.1"/>
    </source>
</evidence>
<dbReference type="NCBIfam" id="NF042915">
    <property type="entry name" value="MAB_1171c_fam"/>
    <property type="match status" value="1"/>
</dbReference>
<dbReference type="PATRIC" id="fig|1352936.5.peg.2537"/>
<comment type="caution">
    <text evidence="3">The sequence shown here is derived from an EMBL/GenBank/DDBJ whole genome shotgun (WGS) entry which is preliminary data.</text>
</comment>
<dbReference type="OrthoDB" id="3685619at2"/>
<keyword evidence="4" id="KW-1185">Reference proteome</keyword>
<evidence type="ECO:0000256" key="1">
    <source>
        <dbReference type="SAM" id="Phobius"/>
    </source>
</evidence>
<dbReference type="STRING" id="1352936.M878_11975"/>
<feature type="transmembrane region" description="Helical" evidence="1">
    <location>
        <begin position="105"/>
        <end position="123"/>
    </location>
</feature>
<keyword evidence="1" id="KW-0472">Membrane</keyword>
<dbReference type="Proteomes" id="UP000017984">
    <property type="component" value="Chromosome"/>
</dbReference>
<sequence length="388" mass="41751">MTLLLRPSGLGLSLQAAGALAIWICVVLRAPAAIRSYEQRILWLAVTTAGLAMTLNLQDISGAVRDVFGPTHLVDLAANLCGVLSSAAVLDFAMVATAKRWSRRLLYTSATGVMTVLSFIDLTSGPHGRHLVTSPAGPTPTAVFWWITVATHLTADTVCVWLLLRHGRHGASQPLKTMLALFALGTAFSGAFWSGYLLLLIGYSSHLPGLLPILMGLHGLLRAAALAIPTFRAATKARTCWHLWPLWRELVDAVPHIALAKPRPRLVELLWPRGSWRLTEYRKIIEIRDAVLVLRDYITPQLAQLARGHIGTSAALTPDRAKAALVACLLKEACSARLAGRPPEAQSIGLTAIGGDDLAEETEFLLEVARAYASPLVGSFSAHIARSA</sequence>
<feature type="transmembrane region" description="Helical" evidence="1">
    <location>
        <begin position="77"/>
        <end position="98"/>
    </location>
</feature>
<keyword evidence="1" id="KW-1133">Transmembrane helix</keyword>
<dbReference type="RefSeq" id="WP_023546424.1">
    <property type="nucleotide sequence ID" value="NZ_CM002285.1"/>
</dbReference>
<accession>V6KNT4</accession>
<feature type="transmembrane region" description="Helical" evidence="1">
    <location>
        <begin position="209"/>
        <end position="228"/>
    </location>
</feature>
<organism evidence="3 4">
    <name type="scientific">Streptomyces roseochromogenus subsp. oscitans DS 12.976</name>
    <dbReference type="NCBI Taxonomy" id="1352936"/>
    <lineage>
        <taxon>Bacteria</taxon>
        <taxon>Bacillati</taxon>
        <taxon>Actinomycetota</taxon>
        <taxon>Actinomycetes</taxon>
        <taxon>Kitasatosporales</taxon>
        <taxon>Streptomycetaceae</taxon>
        <taxon>Streptomyces</taxon>
    </lineage>
</organism>
<feature type="transmembrane region" description="Helical" evidence="1">
    <location>
        <begin position="12"/>
        <end position="29"/>
    </location>
</feature>
<evidence type="ECO:0000259" key="2">
    <source>
        <dbReference type="Pfam" id="PF20182"/>
    </source>
</evidence>
<proteinExistence type="predicted"/>
<keyword evidence="1" id="KW-0812">Transmembrane</keyword>
<dbReference type="AlphaFoldDB" id="V6KNT4"/>
<dbReference type="InterPro" id="IPR050039">
    <property type="entry name" value="MAB_1171c-like"/>
</dbReference>
<dbReference type="HOGENOM" id="CLU_042795_1_0_11"/>
<name>V6KNT4_STRRC</name>
<gene>
    <name evidence="3" type="ORF">M878_11975</name>
</gene>
<feature type="transmembrane region" description="Helical" evidence="1">
    <location>
        <begin position="41"/>
        <end position="57"/>
    </location>
</feature>
<protein>
    <recommendedName>
        <fullName evidence="2">DUF6545 domain-containing protein</fullName>
    </recommendedName>
</protein>
<evidence type="ECO:0000313" key="4">
    <source>
        <dbReference type="Proteomes" id="UP000017984"/>
    </source>
</evidence>
<reference evidence="3 4" key="1">
    <citation type="journal article" date="2014" name="Genome Announc.">
        <title>Draft Genome Sequence of Streptomyces roseochromogenes subsp. oscitans DS 12.976, Producer of the Aminocoumarin Antibiotic Clorobiocin.</title>
        <authorList>
            <person name="Ruckert C."/>
            <person name="Kalinowski J."/>
            <person name="Heide L."/>
            <person name="Apel A.K."/>
        </authorList>
    </citation>
    <scope>NUCLEOTIDE SEQUENCE [LARGE SCALE GENOMIC DNA]</scope>
    <source>
        <strain evidence="3 4">DS 12.976</strain>
    </source>
</reference>
<feature type="transmembrane region" description="Helical" evidence="1">
    <location>
        <begin position="176"/>
        <end position="203"/>
    </location>
</feature>